<evidence type="ECO:0000313" key="1">
    <source>
        <dbReference type="EMBL" id="KAA3759124.1"/>
    </source>
</evidence>
<organism evidence="1 2">
    <name type="scientific">Bacteroides salyersiae</name>
    <dbReference type="NCBI Taxonomy" id="291644"/>
    <lineage>
        <taxon>Bacteria</taxon>
        <taxon>Pseudomonadati</taxon>
        <taxon>Bacteroidota</taxon>
        <taxon>Bacteroidia</taxon>
        <taxon>Bacteroidales</taxon>
        <taxon>Bacteroidaceae</taxon>
        <taxon>Bacteroides</taxon>
    </lineage>
</organism>
<proteinExistence type="predicted"/>
<dbReference type="EMBL" id="VWMK01000024">
    <property type="protein sequence ID" value="KAA3759124.1"/>
    <property type="molecule type" value="Genomic_DNA"/>
</dbReference>
<dbReference type="Proteomes" id="UP000422221">
    <property type="component" value="Unassembled WGS sequence"/>
</dbReference>
<sequence>MNELTCPCFMKTDLELAVDKLSFLEENYSCMNFPEYLKTLPKHELLCCLCLIDVVILSIKQKRYTCTITELIRLYECRENIILVIFVKYKFHPRL</sequence>
<dbReference type="AlphaFoldDB" id="A0A7J4XE14"/>
<protein>
    <submittedName>
        <fullName evidence="1">Uncharacterized protein</fullName>
    </submittedName>
</protein>
<name>A0A7J4XE14_9BACE</name>
<evidence type="ECO:0000313" key="2">
    <source>
        <dbReference type="Proteomes" id="UP000422221"/>
    </source>
</evidence>
<reference evidence="1 2" key="1">
    <citation type="journal article" date="2019" name="Nat. Med.">
        <title>A library of human gut bacterial isolates paired with longitudinal multiomics data enables mechanistic microbiome research.</title>
        <authorList>
            <person name="Poyet M."/>
            <person name="Groussin M."/>
            <person name="Gibbons S.M."/>
            <person name="Avila-Pacheco J."/>
            <person name="Jiang X."/>
            <person name="Kearney S.M."/>
            <person name="Perrotta A.R."/>
            <person name="Berdy B."/>
            <person name="Zhao S."/>
            <person name="Lieberman T.D."/>
            <person name="Swanson P.K."/>
            <person name="Smith M."/>
            <person name="Roesemann S."/>
            <person name="Alexander J.E."/>
            <person name="Rich S.A."/>
            <person name="Livny J."/>
            <person name="Vlamakis H."/>
            <person name="Clish C."/>
            <person name="Bullock K."/>
            <person name="Deik A."/>
            <person name="Scott J."/>
            <person name="Pierce K.A."/>
            <person name="Xavier R.J."/>
            <person name="Alm E.J."/>
        </authorList>
    </citation>
    <scope>NUCLEOTIDE SEQUENCE [LARGE SCALE GENOMIC DNA]</scope>
    <source>
        <strain evidence="1 2">BIOML-A10</strain>
    </source>
</reference>
<accession>A0A7J4XE14</accession>
<gene>
    <name evidence="1" type="ORF">F3F73_20020</name>
</gene>
<comment type="caution">
    <text evidence="1">The sequence shown here is derived from an EMBL/GenBank/DDBJ whole genome shotgun (WGS) entry which is preliminary data.</text>
</comment>